<dbReference type="OrthoDB" id="10437987at2759"/>
<proteinExistence type="predicted"/>
<evidence type="ECO:0008006" key="3">
    <source>
        <dbReference type="Google" id="ProtNLM"/>
    </source>
</evidence>
<comment type="caution">
    <text evidence="1">The sequence shown here is derived from an EMBL/GenBank/DDBJ whole genome shotgun (WGS) entry which is preliminary data.</text>
</comment>
<evidence type="ECO:0000313" key="1">
    <source>
        <dbReference type="EMBL" id="CAD8204313.1"/>
    </source>
</evidence>
<gene>
    <name evidence="1" type="ORF">POCTA_138.1.T1320091</name>
</gene>
<evidence type="ECO:0000313" key="2">
    <source>
        <dbReference type="Proteomes" id="UP000683925"/>
    </source>
</evidence>
<dbReference type="Proteomes" id="UP000683925">
    <property type="component" value="Unassembled WGS sequence"/>
</dbReference>
<dbReference type="AlphaFoldDB" id="A0A8S1XTN9"/>
<accession>A0A8S1XTN9</accession>
<organism evidence="1 2">
    <name type="scientific">Paramecium octaurelia</name>
    <dbReference type="NCBI Taxonomy" id="43137"/>
    <lineage>
        <taxon>Eukaryota</taxon>
        <taxon>Sar</taxon>
        <taxon>Alveolata</taxon>
        <taxon>Ciliophora</taxon>
        <taxon>Intramacronucleata</taxon>
        <taxon>Oligohymenophorea</taxon>
        <taxon>Peniculida</taxon>
        <taxon>Parameciidae</taxon>
        <taxon>Paramecium</taxon>
    </lineage>
</organism>
<name>A0A8S1XTN9_PAROT</name>
<dbReference type="EMBL" id="CAJJDP010000133">
    <property type="protein sequence ID" value="CAD8204313.1"/>
    <property type="molecule type" value="Genomic_DNA"/>
</dbReference>
<sequence>MIKFYLNRQKQTLLKKIQIQLLHTLVGQIEVSFQKWKALPENKELDSLKASVFEKSLNRFKIHMVRKDTFNQLQNIYLDGQARQKYTLNKMLYNYMSAQKKAFLKWYKIVEFHRATEAFNILDKKKLAIQLFYQHKMNQLNVALVEWKRLSSYLTNKRESAQVREIRLKREAILLFQNFGKIKLRIYFQRWNIRAVKKNMVSVFNAIQKLLLLNLKQDRELMKEALDIWKGPKLQNRWFQRVAEMIAKNKSITPQIAFWRMRDISTTSKSASLNSLQIVKCKKLINNLLKAYDRVRQRAFTNIEHFGRGITDTSSFQPSHSSFLQQTPVRDSLGKSQMESILLKNSQQLANVLNKLNFSNLIKSC</sequence>
<reference evidence="1" key="1">
    <citation type="submission" date="2021-01" db="EMBL/GenBank/DDBJ databases">
        <authorList>
            <consortium name="Genoscope - CEA"/>
            <person name="William W."/>
        </authorList>
    </citation>
    <scope>NUCLEOTIDE SEQUENCE</scope>
</reference>
<protein>
    <recommendedName>
        <fullName evidence="3">Sfi1 spindle body domain-containing protein</fullName>
    </recommendedName>
</protein>
<keyword evidence="2" id="KW-1185">Reference proteome</keyword>